<gene>
    <name evidence="2" type="ORF">DPMN_158449</name>
</gene>
<organism evidence="2 3">
    <name type="scientific">Dreissena polymorpha</name>
    <name type="common">Zebra mussel</name>
    <name type="synonym">Mytilus polymorpha</name>
    <dbReference type="NCBI Taxonomy" id="45954"/>
    <lineage>
        <taxon>Eukaryota</taxon>
        <taxon>Metazoa</taxon>
        <taxon>Spiralia</taxon>
        <taxon>Lophotrochozoa</taxon>
        <taxon>Mollusca</taxon>
        <taxon>Bivalvia</taxon>
        <taxon>Autobranchia</taxon>
        <taxon>Heteroconchia</taxon>
        <taxon>Euheterodonta</taxon>
        <taxon>Imparidentia</taxon>
        <taxon>Neoheterodontei</taxon>
        <taxon>Myida</taxon>
        <taxon>Dreissenoidea</taxon>
        <taxon>Dreissenidae</taxon>
        <taxon>Dreissena</taxon>
    </lineage>
</organism>
<dbReference type="EMBL" id="JAIWYP010000008">
    <property type="protein sequence ID" value="KAH3780630.1"/>
    <property type="molecule type" value="Genomic_DNA"/>
</dbReference>
<name>A0A9D4EMB8_DREPO</name>
<reference evidence="2" key="2">
    <citation type="submission" date="2020-11" db="EMBL/GenBank/DDBJ databases">
        <authorList>
            <person name="McCartney M.A."/>
            <person name="Auch B."/>
            <person name="Kono T."/>
            <person name="Mallez S."/>
            <person name="Becker A."/>
            <person name="Gohl D.M."/>
            <person name="Silverstein K.A.T."/>
            <person name="Koren S."/>
            <person name="Bechman K.B."/>
            <person name="Herman A."/>
            <person name="Abrahante J.E."/>
            <person name="Garbe J."/>
        </authorList>
    </citation>
    <scope>NUCLEOTIDE SEQUENCE</scope>
    <source>
        <strain evidence="2">Duluth1</strain>
        <tissue evidence="2">Whole animal</tissue>
    </source>
</reference>
<dbReference type="Proteomes" id="UP000828390">
    <property type="component" value="Unassembled WGS sequence"/>
</dbReference>
<feature type="transmembrane region" description="Helical" evidence="1">
    <location>
        <begin position="45"/>
        <end position="69"/>
    </location>
</feature>
<comment type="caution">
    <text evidence="2">The sequence shown here is derived from an EMBL/GenBank/DDBJ whole genome shotgun (WGS) entry which is preliminary data.</text>
</comment>
<protein>
    <submittedName>
        <fullName evidence="2">Uncharacterized protein</fullName>
    </submittedName>
</protein>
<keyword evidence="1" id="KW-0472">Membrane</keyword>
<evidence type="ECO:0000256" key="1">
    <source>
        <dbReference type="SAM" id="Phobius"/>
    </source>
</evidence>
<sequence>MRQYDDDNVTVRQCDYDTAIVRLRQCENTMPTVRQLDMAPKWRKFAVLVSGLVLLFVSVGLGFGFTVMLPGTDKRVRRQEVRGRTNSGLVSVT</sequence>
<accession>A0A9D4EMB8</accession>
<keyword evidence="3" id="KW-1185">Reference proteome</keyword>
<evidence type="ECO:0000313" key="3">
    <source>
        <dbReference type="Proteomes" id="UP000828390"/>
    </source>
</evidence>
<evidence type="ECO:0000313" key="2">
    <source>
        <dbReference type="EMBL" id="KAH3780630.1"/>
    </source>
</evidence>
<keyword evidence="1" id="KW-1133">Transmembrane helix</keyword>
<reference evidence="2" key="1">
    <citation type="journal article" date="2019" name="bioRxiv">
        <title>The Genome of the Zebra Mussel, Dreissena polymorpha: A Resource for Invasive Species Research.</title>
        <authorList>
            <person name="McCartney M.A."/>
            <person name="Auch B."/>
            <person name="Kono T."/>
            <person name="Mallez S."/>
            <person name="Zhang Y."/>
            <person name="Obille A."/>
            <person name="Becker A."/>
            <person name="Abrahante J.E."/>
            <person name="Garbe J."/>
            <person name="Badalamenti J.P."/>
            <person name="Herman A."/>
            <person name="Mangelson H."/>
            <person name="Liachko I."/>
            <person name="Sullivan S."/>
            <person name="Sone E.D."/>
            <person name="Koren S."/>
            <person name="Silverstein K.A.T."/>
            <person name="Beckman K.B."/>
            <person name="Gohl D.M."/>
        </authorList>
    </citation>
    <scope>NUCLEOTIDE SEQUENCE</scope>
    <source>
        <strain evidence="2">Duluth1</strain>
        <tissue evidence="2">Whole animal</tissue>
    </source>
</reference>
<dbReference type="AlphaFoldDB" id="A0A9D4EMB8"/>
<proteinExistence type="predicted"/>
<keyword evidence="1" id="KW-0812">Transmembrane</keyword>